<evidence type="ECO:0000313" key="3">
    <source>
        <dbReference type="Proteomes" id="UP000031186"/>
    </source>
</evidence>
<gene>
    <name evidence="2" type="ORF">MAN_10714</name>
</gene>
<dbReference type="AlphaFoldDB" id="A0A0B4FT49"/>
<feature type="region of interest" description="Disordered" evidence="1">
    <location>
        <begin position="58"/>
        <end position="77"/>
    </location>
</feature>
<dbReference type="VEuPathDB" id="FungiDB:MAN_10714"/>
<feature type="compositionally biased region" description="Basic and acidic residues" evidence="1">
    <location>
        <begin position="1"/>
        <end position="12"/>
    </location>
</feature>
<sequence length="245" mass="27572">MRFRFVDDEKQDSGVQHRRRQQAKRKRLYRQRLKAKQNIDITEDQHTTTSEGVDIATRNGQTHHDNTPAESGECSGHDISAEDMFADHGDADASENCTVQDLCPDDEPAIPVGEVVAESPVPQTYVEDQAHPPHTDRQSDTEYATEKFVQQFLVGIQGCGAQKHQEFLTAHLEAEEANNHHGLAELFPHDVPHTLDKQDLLSSSMDGRDTLNRGKRAFMLKSLIRLLTSTVKSNSTTVAFATWWN</sequence>
<feature type="non-terminal residue" evidence="2">
    <location>
        <position position="1"/>
    </location>
</feature>
<accession>A0A0B4FT49</accession>
<proteinExistence type="predicted"/>
<evidence type="ECO:0000256" key="1">
    <source>
        <dbReference type="SAM" id="MobiDB-lite"/>
    </source>
</evidence>
<organism evidence="2 3">
    <name type="scientific">Metarhizium anisopliae (strain ARSEF 549)</name>
    <dbReference type="NCBI Taxonomy" id="3151832"/>
    <lineage>
        <taxon>Eukaryota</taxon>
        <taxon>Fungi</taxon>
        <taxon>Dikarya</taxon>
        <taxon>Ascomycota</taxon>
        <taxon>Pezizomycotina</taxon>
        <taxon>Sordariomycetes</taxon>
        <taxon>Hypocreomycetidae</taxon>
        <taxon>Hypocreales</taxon>
        <taxon>Clavicipitaceae</taxon>
        <taxon>Metarhizium</taxon>
    </lineage>
</organism>
<evidence type="ECO:0000313" key="2">
    <source>
        <dbReference type="EMBL" id="KID59409.1"/>
    </source>
</evidence>
<comment type="caution">
    <text evidence="2">The sequence shown here is derived from an EMBL/GenBank/DDBJ whole genome shotgun (WGS) entry which is preliminary data.</text>
</comment>
<dbReference type="Proteomes" id="UP000031186">
    <property type="component" value="Unassembled WGS sequence"/>
</dbReference>
<reference evidence="2 3" key="1">
    <citation type="journal article" date="2014" name="Proc. Natl. Acad. Sci. U.S.A.">
        <title>Trajectory and genomic determinants of fungal-pathogen speciation and host adaptation.</title>
        <authorList>
            <person name="Hu X."/>
            <person name="Xiao G."/>
            <person name="Zheng P."/>
            <person name="Shang Y."/>
            <person name="Su Y."/>
            <person name="Zhang X."/>
            <person name="Liu X."/>
            <person name="Zhan S."/>
            <person name="St Leger R.J."/>
            <person name="Wang C."/>
        </authorList>
    </citation>
    <scope>NUCLEOTIDE SEQUENCE [LARGE SCALE GENOMIC DNA]</scope>
    <source>
        <strain evidence="2 3">ARSEF 549</strain>
    </source>
</reference>
<protein>
    <submittedName>
        <fullName evidence="2">Uncharacterized protein</fullName>
    </submittedName>
</protein>
<name>A0A0B4FT49_METAF</name>
<dbReference type="EMBL" id="AZNF01000029">
    <property type="protein sequence ID" value="KID59409.1"/>
    <property type="molecule type" value="Genomic_DNA"/>
</dbReference>
<keyword evidence="3" id="KW-1185">Reference proteome</keyword>
<dbReference type="HOGENOM" id="CLU_087042_0_0_1"/>
<feature type="region of interest" description="Disordered" evidence="1">
    <location>
        <begin position="1"/>
        <end position="52"/>
    </location>
</feature>
<feature type="compositionally biased region" description="Basic residues" evidence="1">
    <location>
        <begin position="16"/>
        <end position="35"/>
    </location>
</feature>